<dbReference type="RefSeq" id="WP_150563754.1">
    <property type="nucleotide sequence ID" value="NZ_CABPSL010000011.1"/>
</dbReference>
<dbReference type="PANTHER" id="PTHR35564">
    <property type="match status" value="1"/>
</dbReference>
<name>A0A5E4VXN5_9BURK</name>
<dbReference type="NCBIfam" id="TIGR03347">
    <property type="entry name" value="VI_chp_1"/>
    <property type="match status" value="1"/>
</dbReference>
<dbReference type="OrthoDB" id="1523296at2"/>
<organism evidence="1 2">
    <name type="scientific">Pandoraea cepalis</name>
    <dbReference type="NCBI Taxonomy" id="2508294"/>
    <lineage>
        <taxon>Bacteria</taxon>
        <taxon>Pseudomonadati</taxon>
        <taxon>Pseudomonadota</taxon>
        <taxon>Betaproteobacteria</taxon>
        <taxon>Burkholderiales</taxon>
        <taxon>Burkholderiaceae</taxon>
        <taxon>Pandoraea</taxon>
    </lineage>
</organism>
<dbReference type="InterPro" id="IPR010732">
    <property type="entry name" value="T6SS_TssG-like"/>
</dbReference>
<reference evidence="1 2" key="1">
    <citation type="submission" date="2019-08" db="EMBL/GenBank/DDBJ databases">
        <authorList>
            <person name="Peeters C."/>
        </authorList>
    </citation>
    <scope>NUCLEOTIDE SEQUENCE [LARGE SCALE GENOMIC DNA]</scope>
    <source>
        <strain evidence="1 2">LMG 31106</strain>
    </source>
</reference>
<protein>
    <submittedName>
        <fullName evidence="1">Type VI secretion protein</fullName>
    </submittedName>
</protein>
<evidence type="ECO:0000313" key="1">
    <source>
        <dbReference type="EMBL" id="VVE17182.1"/>
    </source>
</evidence>
<sequence>MTARDLPDLAPLVAELLARAPRMSFMQLCRLLELRAPATLGFGDGNSPAHEAVRFRPWPRMGFPSAEVVAIERDEDLPEAPPSVRTTFMGLYGVDACVPSHMVDDLALREEGHEAVAAFLDQFNHRSVTLLYRAWKKYRYPESFRAAGDDEHSRSLLCLAGFADGDKPKRAGLPGVRMLAILGLLIQRTRTAEGLAGALAVAAPGIDVQVEAFFPKTIDAGTPRPLTSTASTATRGLGADYVLGRRLTYRHGAVEARLRPCGTAQIDSLLPGTARHAELMAMVALYMGTKADVYVRLIVPSTMAPKLRIGVTDTSHAPRLGWTSVLPSRARRDIRITLGVHRAIPTPQPNPCLTAIPA</sequence>
<proteinExistence type="predicted"/>
<dbReference type="AlphaFoldDB" id="A0A5E4VXN5"/>
<dbReference type="PANTHER" id="PTHR35564:SF3">
    <property type="entry name" value="TYPE VI SECRETION SYSTEM BASEPLATE SUBUNIT TSSG"/>
    <property type="match status" value="1"/>
</dbReference>
<gene>
    <name evidence="1" type="ORF">PCE31106_02936</name>
</gene>
<evidence type="ECO:0000313" key="2">
    <source>
        <dbReference type="Proteomes" id="UP000384354"/>
    </source>
</evidence>
<dbReference type="EMBL" id="CABPSL010000011">
    <property type="protein sequence ID" value="VVE17182.1"/>
    <property type="molecule type" value="Genomic_DNA"/>
</dbReference>
<dbReference type="Proteomes" id="UP000384354">
    <property type="component" value="Unassembled WGS sequence"/>
</dbReference>
<accession>A0A5E4VXN5</accession>
<dbReference type="Pfam" id="PF06996">
    <property type="entry name" value="T6SS_TssG"/>
    <property type="match status" value="1"/>
</dbReference>